<dbReference type="Proteomes" id="UP001497457">
    <property type="component" value="Chromosome 23rd"/>
</dbReference>
<evidence type="ECO:0000256" key="1">
    <source>
        <dbReference type="SAM" id="SignalP"/>
    </source>
</evidence>
<dbReference type="PROSITE" id="PS51257">
    <property type="entry name" value="PROKAR_LIPOPROTEIN"/>
    <property type="match status" value="1"/>
</dbReference>
<organism evidence="2 3">
    <name type="scientific">Urochloa decumbens</name>
    <dbReference type="NCBI Taxonomy" id="240449"/>
    <lineage>
        <taxon>Eukaryota</taxon>
        <taxon>Viridiplantae</taxon>
        <taxon>Streptophyta</taxon>
        <taxon>Embryophyta</taxon>
        <taxon>Tracheophyta</taxon>
        <taxon>Spermatophyta</taxon>
        <taxon>Magnoliopsida</taxon>
        <taxon>Liliopsida</taxon>
        <taxon>Poales</taxon>
        <taxon>Poaceae</taxon>
        <taxon>PACMAD clade</taxon>
        <taxon>Panicoideae</taxon>
        <taxon>Panicodae</taxon>
        <taxon>Paniceae</taxon>
        <taxon>Melinidinae</taxon>
        <taxon>Urochloa</taxon>
    </lineage>
</organism>
<protein>
    <submittedName>
        <fullName evidence="2">Uncharacterized protein</fullName>
    </submittedName>
</protein>
<sequence length="95" mass="10491">MPLLIKSNKKGIMYFTTIVFLVLAMTSSTFASCHAGNIIEGHHSPQPLSDTWTCYIYPGCDLKGCANYCEHMGKKREGCQCITECADPSECCCKD</sequence>
<evidence type="ECO:0000313" key="3">
    <source>
        <dbReference type="Proteomes" id="UP001497457"/>
    </source>
</evidence>
<proteinExistence type="predicted"/>
<feature type="chain" id="PRO_5044846785" evidence="1">
    <location>
        <begin position="32"/>
        <end position="95"/>
    </location>
</feature>
<evidence type="ECO:0000313" key="2">
    <source>
        <dbReference type="EMBL" id="CAL4988669.1"/>
    </source>
</evidence>
<accession>A0ABC9B2A6</accession>
<keyword evidence="1" id="KW-0732">Signal</keyword>
<gene>
    <name evidence="2" type="ORF">URODEC1_LOCUS59351</name>
</gene>
<dbReference type="EMBL" id="OZ075133">
    <property type="protein sequence ID" value="CAL4988669.1"/>
    <property type="molecule type" value="Genomic_DNA"/>
</dbReference>
<keyword evidence="3" id="KW-1185">Reference proteome</keyword>
<name>A0ABC9B2A6_9POAL</name>
<reference evidence="2" key="1">
    <citation type="submission" date="2024-10" db="EMBL/GenBank/DDBJ databases">
        <authorList>
            <person name="Ryan C."/>
        </authorList>
    </citation>
    <scope>NUCLEOTIDE SEQUENCE [LARGE SCALE GENOMIC DNA]</scope>
</reference>
<dbReference type="AlphaFoldDB" id="A0ABC9B2A6"/>
<feature type="signal peptide" evidence="1">
    <location>
        <begin position="1"/>
        <end position="31"/>
    </location>
</feature>